<accession>A0ABR3ET89</accession>
<name>A0ABR3ET89_9AGAR</name>
<dbReference type="PRINTS" id="PR00853">
    <property type="entry name" value="XPGRADSUPER"/>
</dbReference>
<gene>
    <name evidence="2" type="ORF">V5O48_015879</name>
</gene>
<dbReference type="SMART" id="SM00484">
    <property type="entry name" value="XPGI"/>
    <property type="match status" value="1"/>
</dbReference>
<dbReference type="PANTHER" id="PTHR11081">
    <property type="entry name" value="FLAP ENDONUCLEASE FAMILY MEMBER"/>
    <property type="match status" value="1"/>
</dbReference>
<reference evidence="2 3" key="1">
    <citation type="submission" date="2024-02" db="EMBL/GenBank/DDBJ databases">
        <title>A draft genome for the cacao thread blight pathogen Marasmius crinis-equi.</title>
        <authorList>
            <person name="Cohen S.P."/>
            <person name="Baruah I.K."/>
            <person name="Amoako-Attah I."/>
            <person name="Bukari Y."/>
            <person name="Meinhardt L.W."/>
            <person name="Bailey B.A."/>
        </authorList>
    </citation>
    <scope>NUCLEOTIDE SEQUENCE [LARGE SCALE GENOMIC DNA]</scope>
    <source>
        <strain evidence="2 3">GH-76</strain>
    </source>
</reference>
<dbReference type="Proteomes" id="UP001465976">
    <property type="component" value="Unassembled WGS sequence"/>
</dbReference>
<dbReference type="InterPro" id="IPR006084">
    <property type="entry name" value="XPG/Rad2"/>
</dbReference>
<keyword evidence="3" id="KW-1185">Reference proteome</keyword>
<protein>
    <recommendedName>
        <fullName evidence="1">XPG-I domain-containing protein</fullName>
    </recommendedName>
</protein>
<comment type="caution">
    <text evidence="2">The sequence shown here is derived from an EMBL/GenBank/DDBJ whole genome shotgun (WGS) entry which is preliminary data.</text>
</comment>
<dbReference type="Gene3D" id="3.40.50.1010">
    <property type="entry name" value="5'-nuclease"/>
    <property type="match status" value="2"/>
</dbReference>
<sequence>MGVKNLWPHIQSLKTTISLIEWSMKKREELGGQIPIIGVDANIYILAGPSTRHEMHKDGAIGTVLSVLCKYGCGQSIMVFVFDGPKAAKYKTSKTARRSIPFHEKSKMLIRAFGGFILEAPAEADAQLSCMSDHGILDAMISDDSDMVIRGISTVLRFNQEKTSTSSQQEIYFDEYDAKTLKQDPGFQLTRGGLLLAALLVGSDYAAGIQGCGMKTAVHLSQLGYGDTLRNGLLSMSKESPKVVQKFLKAWKENTVADLKAKVNVDKRTRSMAEKIAAAKLFPSPKAIQGYLQQEHTQISPHARVDTSRPFHVEHFSHSIHHSHPPSASSDLRFGPQLISVEDVTKFCRFQMQWSLERIVSYFQKALWKPVVMQMLISPFVGYDGQSLTTGMPTNIKTLHQKVLVDSVLTVPATMKVHSLDYVRIRLNPNSLQSLVTATIPRTEIGIQIPATSQVQKTIVYLPKNAMPWFRLYPLSELSDTDSSSSSDDEITYLYTTKTNK</sequence>
<dbReference type="SUPFAM" id="SSF88723">
    <property type="entry name" value="PIN domain-like"/>
    <property type="match status" value="1"/>
</dbReference>
<organism evidence="2 3">
    <name type="scientific">Marasmius crinis-equi</name>
    <dbReference type="NCBI Taxonomy" id="585013"/>
    <lineage>
        <taxon>Eukaryota</taxon>
        <taxon>Fungi</taxon>
        <taxon>Dikarya</taxon>
        <taxon>Basidiomycota</taxon>
        <taxon>Agaricomycotina</taxon>
        <taxon>Agaricomycetes</taxon>
        <taxon>Agaricomycetidae</taxon>
        <taxon>Agaricales</taxon>
        <taxon>Marasmiineae</taxon>
        <taxon>Marasmiaceae</taxon>
        <taxon>Marasmius</taxon>
    </lineage>
</organism>
<evidence type="ECO:0000313" key="2">
    <source>
        <dbReference type="EMBL" id="KAL0566137.1"/>
    </source>
</evidence>
<feature type="domain" description="XPG-I" evidence="1">
    <location>
        <begin position="111"/>
        <end position="183"/>
    </location>
</feature>
<dbReference type="InterPro" id="IPR029060">
    <property type="entry name" value="PIN-like_dom_sf"/>
</dbReference>
<proteinExistence type="predicted"/>
<dbReference type="InterPro" id="IPR006086">
    <property type="entry name" value="XPG-I_dom"/>
</dbReference>
<evidence type="ECO:0000313" key="3">
    <source>
        <dbReference type="Proteomes" id="UP001465976"/>
    </source>
</evidence>
<dbReference type="InterPro" id="IPR036279">
    <property type="entry name" value="5-3_exonuclease_C_sf"/>
</dbReference>
<dbReference type="SUPFAM" id="SSF47807">
    <property type="entry name" value="5' to 3' exonuclease, C-terminal subdomain"/>
    <property type="match status" value="1"/>
</dbReference>
<dbReference type="EMBL" id="JBAHYK010001998">
    <property type="protein sequence ID" value="KAL0566137.1"/>
    <property type="molecule type" value="Genomic_DNA"/>
</dbReference>
<dbReference type="PANTHER" id="PTHR11081:SF75">
    <property type="entry name" value="ENDONUCLEASE, PUTATIVE (AFU_ORTHOLOGUE AFUA_3G13260)-RELATED"/>
    <property type="match status" value="1"/>
</dbReference>
<dbReference type="Gene3D" id="1.10.150.20">
    <property type="entry name" value="5' to 3' exonuclease, C-terminal subdomain"/>
    <property type="match status" value="1"/>
</dbReference>
<evidence type="ECO:0000259" key="1">
    <source>
        <dbReference type="SMART" id="SM00484"/>
    </source>
</evidence>
<dbReference type="Pfam" id="PF00867">
    <property type="entry name" value="XPG_I"/>
    <property type="match status" value="1"/>
</dbReference>